<gene>
    <name evidence="1" type="ORF">EA58_12665</name>
</gene>
<dbReference type="AlphaFoldDB" id="A0A066RQK3"/>
<dbReference type="STRING" id="1654360.EA58_12665"/>
<organism evidence="1 2">
    <name type="scientific">Photobacterium galatheae</name>
    <dbReference type="NCBI Taxonomy" id="1654360"/>
    <lineage>
        <taxon>Bacteria</taxon>
        <taxon>Pseudomonadati</taxon>
        <taxon>Pseudomonadota</taxon>
        <taxon>Gammaproteobacteria</taxon>
        <taxon>Vibrionales</taxon>
        <taxon>Vibrionaceae</taxon>
        <taxon>Photobacterium</taxon>
    </lineage>
</organism>
<accession>A0A066RQK3</accession>
<evidence type="ECO:0000313" key="2">
    <source>
        <dbReference type="Proteomes" id="UP000027192"/>
    </source>
</evidence>
<dbReference type="OrthoDB" id="5915631at2"/>
<proteinExistence type="predicted"/>
<keyword evidence="2" id="KW-1185">Reference proteome</keyword>
<dbReference type="RefSeq" id="WP_036752974.1">
    <property type="nucleotide sequence ID" value="NZ_JAGSGC010000027.1"/>
</dbReference>
<comment type="caution">
    <text evidence="1">The sequence shown here is derived from an EMBL/GenBank/DDBJ whole genome shotgun (WGS) entry which is preliminary data.</text>
</comment>
<protein>
    <submittedName>
        <fullName evidence="1">ABC transporter ATPase</fullName>
    </submittedName>
</protein>
<dbReference type="EMBL" id="JMIB01000023">
    <property type="protein sequence ID" value="KDM91406.1"/>
    <property type="molecule type" value="Genomic_DNA"/>
</dbReference>
<dbReference type="Proteomes" id="UP000027192">
    <property type="component" value="Unassembled WGS sequence"/>
</dbReference>
<name>A0A066RQK3_9GAMM</name>
<reference evidence="1 2" key="1">
    <citation type="submission" date="2014-04" db="EMBL/GenBank/DDBJ databases">
        <title>Draft genome sequence of Photobacterium halotolerans S2753: a solonamide, ngercheumicin and holomycin producer.</title>
        <authorList>
            <person name="Machado H.R."/>
            <person name="Gram L."/>
        </authorList>
    </citation>
    <scope>NUCLEOTIDE SEQUENCE [LARGE SCALE GENOMIC DNA]</scope>
    <source>
        <strain evidence="1 2">S2753</strain>
    </source>
</reference>
<evidence type="ECO:0000313" key="1">
    <source>
        <dbReference type="EMBL" id="KDM91406.1"/>
    </source>
</evidence>
<sequence>MKPSIAYTNTTNQPQNIGGKTVLPGETREVDARFVNATALVNRDLMILFINFDASPRFFGTTKVLPGEAVRVSVIHFENPNRENAGAVQDRIFEQLLENKIDVIKPYFSELEDGELSRLAELEQAGDKRKTLLEDIDNELAVRMAERNFSPAEYAQRLDAMTDEDLQLELLSVGDDSRKIVAIQDELAKRSDQQKQEE</sequence>